<dbReference type="InterPro" id="IPR009061">
    <property type="entry name" value="DNA-bd_dom_put_sf"/>
</dbReference>
<proteinExistence type="predicted"/>
<dbReference type="Pfam" id="PF00376">
    <property type="entry name" value="MerR"/>
    <property type="match status" value="1"/>
</dbReference>
<sequence>MKIAELSRVSGTHRSTIHHYLDLGLLPRPETLGPRLHHFGPGKSVNLSRRPGGRRLRSLAR</sequence>
<dbReference type="GO" id="GO:0003677">
    <property type="term" value="F:DNA binding"/>
    <property type="evidence" value="ECO:0007669"/>
    <property type="project" value="UniProtKB-KW"/>
</dbReference>
<dbReference type="SUPFAM" id="SSF46955">
    <property type="entry name" value="Putative DNA-binding domain"/>
    <property type="match status" value="1"/>
</dbReference>
<comment type="caution">
    <text evidence="3">The sequence shown here is derived from an EMBL/GenBank/DDBJ whole genome shotgun (WGS) entry which is preliminary data.</text>
</comment>
<feature type="region of interest" description="Disordered" evidence="1">
    <location>
        <begin position="34"/>
        <end position="61"/>
    </location>
</feature>
<protein>
    <submittedName>
        <fullName evidence="3">MerR family DNA-binding transcriptional regulator</fullName>
    </submittedName>
</protein>
<keyword evidence="3" id="KW-0238">DNA-binding</keyword>
<dbReference type="Proteomes" id="UP001139031">
    <property type="component" value="Unassembled WGS sequence"/>
</dbReference>
<name>A0ABS7TR82_9BACT</name>
<evidence type="ECO:0000313" key="3">
    <source>
        <dbReference type="EMBL" id="MBZ5710733.1"/>
    </source>
</evidence>
<evidence type="ECO:0000256" key="1">
    <source>
        <dbReference type="SAM" id="MobiDB-lite"/>
    </source>
</evidence>
<dbReference type="EMBL" id="JAIRAU010000019">
    <property type="protein sequence ID" value="MBZ5710733.1"/>
    <property type="molecule type" value="Genomic_DNA"/>
</dbReference>
<dbReference type="RefSeq" id="WP_224192503.1">
    <property type="nucleotide sequence ID" value="NZ_JAIRAU010000019.1"/>
</dbReference>
<reference evidence="3" key="1">
    <citation type="submission" date="2021-08" db="EMBL/GenBank/DDBJ databases">
        <authorList>
            <person name="Stevens D.C."/>
        </authorList>
    </citation>
    <scope>NUCLEOTIDE SEQUENCE</scope>
    <source>
        <strain evidence="3">DSM 53165</strain>
    </source>
</reference>
<dbReference type="InterPro" id="IPR000551">
    <property type="entry name" value="MerR-type_HTH_dom"/>
</dbReference>
<keyword evidence="4" id="KW-1185">Reference proteome</keyword>
<feature type="compositionally biased region" description="Basic residues" evidence="1">
    <location>
        <begin position="51"/>
        <end position="61"/>
    </location>
</feature>
<feature type="domain" description="HTH merR-type" evidence="2">
    <location>
        <begin position="1"/>
        <end position="30"/>
    </location>
</feature>
<gene>
    <name evidence="3" type="ORF">K7C98_15835</name>
</gene>
<accession>A0ABS7TR82</accession>
<evidence type="ECO:0000259" key="2">
    <source>
        <dbReference type="PROSITE" id="PS50937"/>
    </source>
</evidence>
<organism evidence="3 4">
    <name type="scientific">Nannocystis pusilla</name>
    <dbReference type="NCBI Taxonomy" id="889268"/>
    <lineage>
        <taxon>Bacteria</taxon>
        <taxon>Pseudomonadati</taxon>
        <taxon>Myxococcota</taxon>
        <taxon>Polyangia</taxon>
        <taxon>Nannocystales</taxon>
        <taxon>Nannocystaceae</taxon>
        <taxon>Nannocystis</taxon>
    </lineage>
</organism>
<evidence type="ECO:0000313" key="4">
    <source>
        <dbReference type="Proteomes" id="UP001139031"/>
    </source>
</evidence>
<dbReference type="PROSITE" id="PS50937">
    <property type="entry name" value="HTH_MERR_2"/>
    <property type="match status" value="1"/>
</dbReference>